<name>A0AAD3D5T0_9STRA</name>
<dbReference type="PANTHER" id="PTHR11439:SF467">
    <property type="entry name" value="INTEGRASE CATALYTIC DOMAIN-CONTAINING PROTEIN"/>
    <property type="match status" value="1"/>
</dbReference>
<dbReference type="Proteomes" id="UP001054902">
    <property type="component" value="Unassembled WGS sequence"/>
</dbReference>
<feature type="compositionally biased region" description="Pro residues" evidence="1">
    <location>
        <begin position="1500"/>
        <end position="1511"/>
    </location>
</feature>
<sequence>MSGFSSPNIRSIPLDPSAISADFTSLTRSQRKNLDDKDLEDIMKHSIEQPFDYQYEKISHNHKSNDDRAKESFKTTASMRRLNQSLLKRLKKYDLNSWFESMPMVNPDLGWRSDQDQLDLFANLDALVELENQEKIFDSVAWINCNIEEKEWTRELDWSKEIILTACSTTMKEYLLKEEEAVMKNHQGAYGGPVIFVLLISHLLKNSREALNDLWEFMKNLKVTDYENEDVHTMVYELRVNFERIYRVVDAGNFRMPTDFILNLIQIFQTSSCKKFNDTFAKLEIDMSVNRILKSNANRFSTFAHRTGSSLTWMEILNVATDTYKLHEKDWIPAVEEQGPGNHGFLGKESGGKKKGPCHGCGGDHWLRECPHKQRNQNQNNRNQDNNRKDPDIVPPSADTCTKVQSNPNRWTKKVGNETVHWCGKCVKRNLSDGSRNTIKGRWTNGGSKHFTDEHRGSQPRQGPRGGGGGRGDGGRGGNHNRANLANNTPTPSAAGTVALENDDVVTNLSAALADTDAGHVLGLLPALFYCNSYLEAVEKGLQTSFYITLWTVTDPILMVASPGIYFGVALGDLDIDHWIYRLRCLRCSWIVCASAVLVQQFVKASEIYGALFVARLLFELPSLVDGWFPSARILSPLLGDQIFLCCWRTILINQCWKRDRWKRHWDRQRRLNRAMTPSSRRALFANTSFRDRVQLERNLREAQEHAAAVAATAAVIAAECAKVDSLYEPLFQAELDRLSSLFESSMLAASNDTVRIQSLLDNIDVLEMHGLLSLFERPQTVRSTHMDEVYRLRALVNNDKLFDQLVDEGMIEPPFSCQDRMLYESIVPLAVVDLKACNAVSINAKEMPIVIDTGASRSLSPHLSDFTSYRPIKDMAIGGITANSRIAGVGKVRWEVTDQNGIESVIITEAYHVVDATIRLYSPQFHFREHNAGRLEMDALGISLTLPTPTPPVLSFPFNSFNNLPLMLPSSHPHLQSTLFQSEGHFNLSNLSPFLREVPVVERFNLVKADMEVLDAKERAYVNGEHRSTLTEAQRELRLLHNKMGHLHMKRIQKLLHHDLPLDSRQSDGELNPPVVFRSRSAGVKSCSIPLCHSCVLSNLKKRKIDSQLKSNDPKKEMALQRNHLNPGECVSLDQYVVPHRGRLYNTAGKEREALRYGGGSLAVDHASKRVFITHQVSLKAEETLVFKRNLERDAADCGFEIQRYHADNGVFAAKAFMEDCINKDQKLQYSASNTHHQNGVAERYIGTITRMARAMLIHVALLWPKQNKLEHWPMAMDHAVWVWNNLPMDDGLSPEEKWTGSKVPSYNHLRRAHVWGCPAYVLDPKLADGQKIPKWSPRSRQGKFMGYSKDHSNSAGLILNPKSGYLSTQFHVLYDDKFETVEGCTRDQQRQVAQDVDWQRIIVREGAHEINYEVQDEDLVPDFLDDEWLNEEEIRYKREARNERMHRHARNVVPNPNARQPALRDPGIIVVGGNRRQVQVENQAPAGAPNAATTPAPNGNPAPQLPPLAPAEIDQARDQAEGMRRTRRNRNAPERLEYDRPGGPNQRNRRDIAGLYSCGAACTSKAFVSHSEAEGYQNTTLKRIDLDNHFVQGLSWEESVSALSAKDKFANDDARRFFARMEVLQDPETLDMSDFPTLAFAARASADDNPRFDEAMRGPNAEGFWQASAKEITTLQKINTWTQVPREAGMNVIKSTWAFKIKRFPDGLIRKLKARFCVRGDQQIEGVDFFDTFAPVVQWSTIRMMFILSLQLGLASVQVDYVSAFCQAPIDEVVHVDLPRGWQTLNEYGLHEKFKPNHVLRLNRSCYGLRQSPKNFFNHLKKNLERSGLKQSVFDPCLFISDEVICVCYVDDCLFWAKDRAMIDAVIDKIKEKMTLEVEDSVDGFLGIKVERKPNEEGVEEIHLTQAGLIDRVIVALGLDSESSYGTKIPAEANKPLPKDSEGDPYDQGFNYPSVVGMMMYLCNNSRPDIAFAVHQCARHSFRPTRLHAQYLIKIGRYLIRTRDKGLIIKPDPDVGIFDIDCYVDADFAGLFSVEDKQDPHCVKSRTGYVIMVGGSPVVWSSKLQPVIASSTMESEYIALSTACKELIPIRNIASEIAEACGVASKDLSSMHTTIWEDNVGCLTLANLELPLLTPRSKAIAVHYHWFRQFVSKDQGRDGGIVIKKVDTKDQIADIFTKGLAHLQFSTLRKMLMGW</sequence>
<evidence type="ECO:0000259" key="2">
    <source>
        <dbReference type="Pfam" id="PF07727"/>
    </source>
</evidence>
<dbReference type="GO" id="GO:0003676">
    <property type="term" value="F:nucleic acid binding"/>
    <property type="evidence" value="ECO:0007669"/>
    <property type="project" value="InterPro"/>
</dbReference>
<feature type="domain" description="Reverse transcriptase Ty1/copia-type" evidence="2">
    <location>
        <begin position="1681"/>
        <end position="1932"/>
    </location>
</feature>
<feature type="region of interest" description="Disordered" evidence="1">
    <location>
        <begin position="1487"/>
        <end position="1551"/>
    </location>
</feature>
<dbReference type="CDD" id="cd09272">
    <property type="entry name" value="RNase_HI_RT_Ty1"/>
    <property type="match status" value="1"/>
</dbReference>
<keyword evidence="4" id="KW-1185">Reference proteome</keyword>
<feature type="compositionally biased region" description="Basic and acidic residues" evidence="1">
    <location>
        <begin position="1533"/>
        <end position="1542"/>
    </location>
</feature>
<feature type="compositionally biased region" description="Low complexity" evidence="1">
    <location>
        <begin position="1487"/>
        <end position="1499"/>
    </location>
</feature>
<reference evidence="3 4" key="1">
    <citation type="journal article" date="2021" name="Sci. Rep.">
        <title>The genome of the diatom Chaetoceros tenuissimus carries an ancient integrated fragment of an extant virus.</title>
        <authorList>
            <person name="Hongo Y."/>
            <person name="Kimura K."/>
            <person name="Takaki Y."/>
            <person name="Yoshida Y."/>
            <person name="Baba S."/>
            <person name="Kobayashi G."/>
            <person name="Nagasaki K."/>
            <person name="Hano T."/>
            <person name="Tomaru Y."/>
        </authorList>
    </citation>
    <scope>NUCLEOTIDE SEQUENCE [LARGE SCALE GENOMIC DNA]</scope>
    <source>
        <strain evidence="3 4">NIES-3715</strain>
    </source>
</reference>
<feature type="compositionally biased region" description="Basic and acidic residues" evidence="1">
    <location>
        <begin position="1516"/>
        <end position="1526"/>
    </location>
</feature>
<dbReference type="InterPro" id="IPR012337">
    <property type="entry name" value="RNaseH-like_sf"/>
</dbReference>
<dbReference type="EMBL" id="BLLK01000062">
    <property type="protein sequence ID" value="GFH58452.1"/>
    <property type="molecule type" value="Genomic_DNA"/>
</dbReference>
<feature type="region of interest" description="Disordered" evidence="1">
    <location>
        <begin position="375"/>
        <end position="413"/>
    </location>
</feature>
<dbReference type="SUPFAM" id="SSF53098">
    <property type="entry name" value="Ribonuclease H-like"/>
    <property type="match status" value="1"/>
</dbReference>
<feature type="region of interest" description="Disordered" evidence="1">
    <location>
        <begin position="434"/>
        <end position="496"/>
    </location>
</feature>
<dbReference type="Pfam" id="PF07727">
    <property type="entry name" value="RVT_2"/>
    <property type="match status" value="1"/>
</dbReference>
<comment type="caution">
    <text evidence="3">The sequence shown here is derived from an EMBL/GenBank/DDBJ whole genome shotgun (WGS) entry which is preliminary data.</text>
</comment>
<evidence type="ECO:0000313" key="3">
    <source>
        <dbReference type="EMBL" id="GFH58452.1"/>
    </source>
</evidence>
<feature type="compositionally biased region" description="Polar residues" evidence="1">
    <location>
        <begin position="399"/>
        <end position="410"/>
    </location>
</feature>
<gene>
    <name evidence="3" type="ORF">CTEN210_14928</name>
</gene>
<dbReference type="InterPro" id="IPR036397">
    <property type="entry name" value="RNaseH_sf"/>
</dbReference>
<accession>A0AAD3D5T0</accession>
<feature type="compositionally biased region" description="Polar residues" evidence="1">
    <location>
        <begin position="481"/>
        <end position="494"/>
    </location>
</feature>
<protein>
    <recommendedName>
        <fullName evidence="2">Reverse transcriptase Ty1/copia-type domain-containing protein</fullName>
    </recommendedName>
</protein>
<evidence type="ECO:0000256" key="1">
    <source>
        <dbReference type="SAM" id="MobiDB-lite"/>
    </source>
</evidence>
<dbReference type="InterPro" id="IPR013103">
    <property type="entry name" value="RVT_2"/>
</dbReference>
<dbReference type="InterPro" id="IPR043502">
    <property type="entry name" value="DNA/RNA_pol_sf"/>
</dbReference>
<dbReference type="Gene3D" id="3.30.420.10">
    <property type="entry name" value="Ribonuclease H-like superfamily/Ribonuclease H"/>
    <property type="match status" value="1"/>
</dbReference>
<dbReference type="SUPFAM" id="SSF56672">
    <property type="entry name" value="DNA/RNA polymerases"/>
    <property type="match status" value="1"/>
</dbReference>
<evidence type="ECO:0000313" key="4">
    <source>
        <dbReference type="Proteomes" id="UP001054902"/>
    </source>
</evidence>
<feature type="compositionally biased region" description="Gly residues" evidence="1">
    <location>
        <begin position="464"/>
        <end position="478"/>
    </location>
</feature>
<dbReference type="PANTHER" id="PTHR11439">
    <property type="entry name" value="GAG-POL-RELATED RETROTRANSPOSON"/>
    <property type="match status" value="1"/>
</dbReference>
<proteinExistence type="predicted"/>
<organism evidence="3 4">
    <name type="scientific">Chaetoceros tenuissimus</name>
    <dbReference type="NCBI Taxonomy" id="426638"/>
    <lineage>
        <taxon>Eukaryota</taxon>
        <taxon>Sar</taxon>
        <taxon>Stramenopiles</taxon>
        <taxon>Ochrophyta</taxon>
        <taxon>Bacillariophyta</taxon>
        <taxon>Coscinodiscophyceae</taxon>
        <taxon>Chaetocerotophycidae</taxon>
        <taxon>Chaetocerotales</taxon>
        <taxon>Chaetocerotaceae</taxon>
        <taxon>Chaetoceros</taxon>
    </lineage>
</organism>